<comment type="caution">
    <text evidence="2">The sequence shown here is derived from an EMBL/GenBank/DDBJ whole genome shotgun (WGS) entry which is preliminary data.</text>
</comment>
<feature type="domain" description="YjiS-like" evidence="1">
    <location>
        <begin position="28"/>
        <end position="62"/>
    </location>
</feature>
<protein>
    <submittedName>
        <fullName evidence="2">DUF1127 domain-containing protein</fullName>
    </submittedName>
</protein>
<dbReference type="EMBL" id="VFFF01000001">
    <property type="protein sequence ID" value="TNY32723.1"/>
    <property type="molecule type" value="Genomic_DNA"/>
</dbReference>
<sequence length="72" mass="8195">MATYTDTRGLAGNNLFARFNGFVSEFREHQARHQVYRQTLVELGQLTDRDLADLGVHRSQIRGIAREAAYGK</sequence>
<reference evidence="2 3" key="1">
    <citation type="submission" date="2019-06" db="EMBL/GenBank/DDBJ databases">
        <title>Genome of new Rhodobacteraceae sp. SM1903.</title>
        <authorList>
            <person name="Ren X."/>
        </authorList>
    </citation>
    <scope>NUCLEOTIDE SEQUENCE [LARGE SCALE GENOMIC DNA]</scope>
    <source>
        <strain evidence="2 3">SM1903</strain>
    </source>
</reference>
<organism evidence="2 3">
    <name type="scientific">Pelagovum pacificum</name>
    <dbReference type="NCBI Taxonomy" id="2588711"/>
    <lineage>
        <taxon>Bacteria</taxon>
        <taxon>Pseudomonadati</taxon>
        <taxon>Pseudomonadota</taxon>
        <taxon>Alphaproteobacteria</taxon>
        <taxon>Rhodobacterales</taxon>
        <taxon>Paracoccaceae</taxon>
        <taxon>Pelagovum</taxon>
    </lineage>
</organism>
<dbReference type="Proteomes" id="UP000314011">
    <property type="component" value="Unassembled WGS sequence"/>
</dbReference>
<evidence type="ECO:0000313" key="2">
    <source>
        <dbReference type="EMBL" id="TNY32723.1"/>
    </source>
</evidence>
<dbReference type="InterPro" id="IPR009506">
    <property type="entry name" value="YjiS-like"/>
</dbReference>
<gene>
    <name evidence="2" type="ORF">FHY64_05445</name>
</gene>
<name>A0A5C5GDA1_9RHOB</name>
<accession>A0A5C5GDA1</accession>
<dbReference type="RefSeq" id="WP_140193403.1">
    <property type="nucleotide sequence ID" value="NZ_CP065915.1"/>
</dbReference>
<dbReference type="AlphaFoldDB" id="A0A5C5GDA1"/>
<keyword evidence="3" id="KW-1185">Reference proteome</keyword>
<evidence type="ECO:0000313" key="3">
    <source>
        <dbReference type="Proteomes" id="UP000314011"/>
    </source>
</evidence>
<evidence type="ECO:0000259" key="1">
    <source>
        <dbReference type="Pfam" id="PF06568"/>
    </source>
</evidence>
<dbReference type="Pfam" id="PF06568">
    <property type="entry name" value="YjiS-like"/>
    <property type="match status" value="1"/>
</dbReference>
<proteinExistence type="predicted"/>
<dbReference type="OrthoDB" id="8244198at2"/>